<dbReference type="EMBL" id="JOJR01000154">
    <property type="protein sequence ID" value="RCN43533.1"/>
    <property type="molecule type" value="Genomic_DNA"/>
</dbReference>
<feature type="region of interest" description="Disordered" evidence="1">
    <location>
        <begin position="28"/>
        <end position="65"/>
    </location>
</feature>
<comment type="caution">
    <text evidence="2">The sequence shown here is derived from an EMBL/GenBank/DDBJ whole genome shotgun (WGS) entry which is preliminary data.</text>
</comment>
<feature type="compositionally biased region" description="Polar residues" evidence="1">
    <location>
        <begin position="28"/>
        <end position="56"/>
    </location>
</feature>
<dbReference type="AlphaFoldDB" id="A0A368GGL9"/>
<sequence length="106" mass="11448">TRARLGAGSSDISSIKVSSSEAVPGFVTSTPVETFSQQTSSQNTRPSEPSCKTSTSSEDEYTRAITTQDMQRILWERAVSRSQDPSELDVSSISSFFTAASLCERS</sequence>
<evidence type="ECO:0000256" key="1">
    <source>
        <dbReference type="SAM" id="MobiDB-lite"/>
    </source>
</evidence>
<gene>
    <name evidence="2" type="ORF">ANCCAN_10496</name>
</gene>
<evidence type="ECO:0000313" key="3">
    <source>
        <dbReference type="Proteomes" id="UP000252519"/>
    </source>
</evidence>
<proteinExistence type="predicted"/>
<organism evidence="2 3">
    <name type="scientific">Ancylostoma caninum</name>
    <name type="common">Dog hookworm</name>
    <dbReference type="NCBI Taxonomy" id="29170"/>
    <lineage>
        <taxon>Eukaryota</taxon>
        <taxon>Metazoa</taxon>
        <taxon>Ecdysozoa</taxon>
        <taxon>Nematoda</taxon>
        <taxon>Chromadorea</taxon>
        <taxon>Rhabditida</taxon>
        <taxon>Rhabditina</taxon>
        <taxon>Rhabditomorpha</taxon>
        <taxon>Strongyloidea</taxon>
        <taxon>Ancylostomatidae</taxon>
        <taxon>Ancylostomatinae</taxon>
        <taxon>Ancylostoma</taxon>
    </lineage>
</organism>
<keyword evidence="3" id="KW-1185">Reference proteome</keyword>
<reference evidence="2 3" key="1">
    <citation type="submission" date="2014-10" db="EMBL/GenBank/DDBJ databases">
        <title>Draft genome of the hookworm Ancylostoma caninum.</title>
        <authorList>
            <person name="Mitreva M."/>
        </authorList>
    </citation>
    <scope>NUCLEOTIDE SEQUENCE [LARGE SCALE GENOMIC DNA]</scope>
    <source>
        <strain evidence="2 3">Baltimore</strain>
    </source>
</reference>
<name>A0A368GGL9_ANCCA</name>
<feature type="non-terminal residue" evidence="2">
    <location>
        <position position="1"/>
    </location>
</feature>
<dbReference type="Proteomes" id="UP000252519">
    <property type="component" value="Unassembled WGS sequence"/>
</dbReference>
<accession>A0A368GGL9</accession>
<protein>
    <submittedName>
        <fullName evidence="2">Uncharacterized protein</fullName>
    </submittedName>
</protein>
<evidence type="ECO:0000313" key="2">
    <source>
        <dbReference type="EMBL" id="RCN43533.1"/>
    </source>
</evidence>